<evidence type="ECO:0000259" key="11">
    <source>
        <dbReference type="PROSITE" id="PS50137"/>
    </source>
</evidence>
<dbReference type="Pfam" id="PF00035">
    <property type="entry name" value="dsrm"/>
    <property type="match status" value="1"/>
</dbReference>
<evidence type="ECO:0000256" key="4">
    <source>
        <dbReference type="ARBA" id="ARBA00022664"/>
    </source>
</evidence>
<evidence type="ECO:0000259" key="12">
    <source>
        <dbReference type="PROSITE" id="PS50142"/>
    </source>
</evidence>
<evidence type="ECO:0000256" key="1">
    <source>
        <dbReference type="ARBA" id="ARBA00000109"/>
    </source>
</evidence>
<dbReference type="InterPro" id="IPR036389">
    <property type="entry name" value="RNase_III_sf"/>
</dbReference>
<keyword evidence="7 9" id="KW-0378">Hydrolase</keyword>
<dbReference type="HAMAP" id="MF_00104">
    <property type="entry name" value="RNase_III"/>
    <property type="match status" value="1"/>
</dbReference>
<keyword evidence="5 9" id="KW-0540">Nuclease</keyword>
<dbReference type="GO" id="GO:0010468">
    <property type="term" value="P:regulation of gene expression"/>
    <property type="evidence" value="ECO:0007669"/>
    <property type="project" value="TreeGrafter"/>
</dbReference>
<evidence type="ECO:0000256" key="6">
    <source>
        <dbReference type="ARBA" id="ARBA00022759"/>
    </source>
</evidence>
<comment type="catalytic activity">
    <reaction evidence="1 9">
        <text>Endonucleolytic cleavage to 5'-phosphomonoester.</text>
        <dbReference type="EC" id="3.1.26.3"/>
    </reaction>
</comment>
<feature type="region of interest" description="Disordered" evidence="10">
    <location>
        <begin position="18"/>
        <end position="40"/>
    </location>
</feature>
<dbReference type="InterPro" id="IPR000999">
    <property type="entry name" value="RNase_III_dom"/>
</dbReference>
<evidence type="ECO:0000256" key="3">
    <source>
        <dbReference type="ARBA" id="ARBA00022552"/>
    </source>
</evidence>
<keyword evidence="6 9" id="KW-0255">Endonuclease</keyword>
<dbReference type="PROSITE" id="PS00517">
    <property type="entry name" value="RNASE_3_1"/>
    <property type="match status" value="1"/>
</dbReference>
<feature type="active site" evidence="9">
    <location>
        <position position="92"/>
    </location>
</feature>
<evidence type="ECO:0000313" key="14">
    <source>
        <dbReference type="Proteomes" id="UP000538666"/>
    </source>
</evidence>
<organism evidence="13 14">
    <name type="scientific">Silvibacterium bohemicum</name>
    <dbReference type="NCBI Taxonomy" id="1577686"/>
    <lineage>
        <taxon>Bacteria</taxon>
        <taxon>Pseudomonadati</taxon>
        <taxon>Acidobacteriota</taxon>
        <taxon>Terriglobia</taxon>
        <taxon>Terriglobales</taxon>
        <taxon>Acidobacteriaceae</taxon>
        <taxon>Silvibacterium</taxon>
    </lineage>
</organism>
<comment type="cofactor">
    <cofactor evidence="9">
        <name>Mg(2+)</name>
        <dbReference type="ChEBI" id="CHEBI:18420"/>
    </cofactor>
</comment>
<keyword evidence="9" id="KW-0699">rRNA-binding</keyword>
<dbReference type="InterPro" id="IPR011907">
    <property type="entry name" value="RNase_III"/>
</dbReference>
<dbReference type="EMBL" id="JACHEK010000002">
    <property type="protein sequence ID" value="MBB6142950.1"/>
    <property type="molecule type" value="Genomic_DNA"/>
</dbReference>
<dbReference type="CDD" id="cd10845">
    <property type="entry name" value="DSRM_RNAse_III_family"/>
    <property type="match status" value="1"/>
</dbReference>
<evidence type="ECO:0000256" key="9">
    <source>
        <dbReference type="HAMAP-Rule" id="MF_00104"/>
    </source>
</evidence>
<keyword evidence="9" id="KW-0819">tRNA processing</keyword>
<keyword evidence="14" id="KW-1185">Reference proteome</keyword>
<dbReference type="GO" id="GO:0005737">
    <property type="term" value="C:cytoplasm"/>
    <property type="evidence" value="ECO:0007669"/>
    <property type="project" value="UniProtKB-SubCell"/>
</dbReference>
<dbReference type="SMART" id="SM00535">
    <property type="entry name" value="RIBOc"/>
    <property type="match status" value="1"/>
</dbReference>
<feature type="binding site" evidence="9">
    <location>
        <position position="161"/>
    </location>
    <ligand>
        <name>Mg(2+)</name>
        <dbReference type="ChEBI" id="CHEBI:18420"/>
    </ligand>
</feature>
<accession>A0A841JP72</accession>
<dbReference type="Gene3D" id="3.30.160.20">
    <property type="match status" value="1"/>
</dbReference>
<keyword evidence="9" id="KW-0963">Cytoplasm</keyword>
<dbReference type="EC" id="3.1.26.3" evidence="9"/>
<dbReference type="PROSITE" id="PS50142">
    <property type="entry name" value="RNASE_3_2"/>
    <property type="match status" value="1"/>
</dbReference>
<dbReference type="Pfam" id="PF14622">
    <property type="entry name" value="Ribonucleas_3_3"/>
    <property type="match status" value="1"/>
</dbReference>
<evidence type="ECO:0000256" key="7">
    <source>
        <dbReference type="ARBA" id="ARBA00022801"/>
    </source>
</evidence>
<dbReference type="Gene3D" id="1.10.1520.10">
    <property type="entry name" value="Ribonuclease III domain"/>
    <property type="match status" value="1"/>
</dbReference>
<keyword evidence="3 9" id="KW-0698">rRNA processing</keyword>
<dbReference type="NCBIfam" id="TIGR02191">
    <property type="entry name" value="RNaseIII"/>
    <property type="match status" value="1"/>
</dbReference>
<evidence type="ECO:0000256" key="5">
    <source>
        <dbReference type="ARBA" id="ARBA00022722"/>
    </source>
</evidence>
<dbReference type="AlphaFoldDB" id="A0A841JP72"/>
<protein>
    <recommendedName>
        <fullName evidence="9">Ribonuclease 3</fullName>
        <ecNumber evidence="9">3.1.26.3</ecNumber>
    </recommendedName>
    <alternativeName>
        <fullName evidence="9">Ribonuclease III</fullName>
        <shortName evidence="9">RNase III</shortName>
    </alternativeName>
</protein>
<dbReference type="SMART" id="SM00358">
    <property type="entry name" value="DSRM"/>
    <property type="match status" value="1"/>
</dbReference>
<comment type="function">
    <text evidence="9">Digests double-stranded RNA. Involved in the processing of primary rRNA transcript to yield the immediate precursors to the large and small rRNAs (23S and 16S). Processes some mRNAs, and tRNAs when they are encoded in the rRNA operon. Processes pre-crRNA and tracrRNA of type II CRISPR loci if present in the organism.</text>
</comment>
<proteinExistence type="inferred from homology"/>
<dbReference type="FunFam" id="1.10.1520.10:FF:000001">
    <property type="entry name" value="Ribonuclease 3"/>
    <property type="match status" value="1"/>
</dbReference>
<dbReference type="SUPFAM" id="SSF54768">
    <property type="entry name" value="dsRNA-binding domain-like"/>
    <property type="match status" value="1"/>
</dbReference>
<feature type="binding site" evidence="9">
    <location>
        <position position="88"/>
    </location>
    <ligand>
        <name>Mg(2+)</name>
        <dbReference type="ChEBI" id="CHEBI:18420"/>
    </ligand>
</feature>
<dbReference type="GO" id="GO:0003725">
    <property type="term" value="F:double-stranded RNA binding"/>
    <property type="evidence" value="ECO:0007669"/>
    <property type="project" value="TreeGrafter"/>
</dbReference>
<dbReference type="InterPro" id="IPR014720">
    <property type="entry name" value="dsRBD_dom"/>
</dbReference>
<dbReference type="GO" id="GO:0008033">
    <property type="term" value="P:tRNA processing"/>
    <property type="evidence" value="ECO:0007669"/>
    <property type="project" value="UniProtKB-KW"/>
</dbReference>
<keyword evidence="4 9" id="KW-0507">mRNA processing</keyword>
<gene>
    <name evidence="9" type="primary">rnc</name>
    <name evidence="13" type="ORF">HNQ77_000894</name>
</gene>
<dbReference type="GO" id="GO:0004525">
    <property type="term" value="F:ribonuclease III activity"/>
    <property type="evidence" value="ECO:0007669"/>
    <property type="project" value="UniProtKB-UniRule"/>
</dbReference>
<keyword evidence="8 9" id="KW-0694">RNA-binding</keyword>
<keyword evidence="9" id="KW-0479">Metal-binding</keyword>
<dbReference type="Proteomes" id="UP000538666">
    <property type="component" value="Unassembled WGS sequence"/>
</dbReference>
<dbReference type="GO" id="GO:0019843">
    <property type="term" value="F:rRNA binding"/>
    <property type="evidence" value="ECO:0007669"/>
    <property type="project" value="UniProtKB-KW"/>
</dbReference>
<dbReference type="GO" id="GO:0006364">
    <property type="term" value="P:rRNA processing"/>
    <property type="evidence" value="ECO:0007669"/>
    <property type="project" value="UniProtKB-UniRule"/>
</dbReference>
<dbReference type="GO" id="GO:0006397">
    <property type="term" value="P:mRNA processing"/>
    <property type="evidence" value="ECO:0007669"/>
    <property type="project" value="UniProtKB-UniRule"/>
</dbReference>
<dbReference type="RefSeq" id="WP_082125913.1">
    <property type="nucleotide sequence ID" value="NZ_JACHEK010000002.1"/>
</dbReference>
<keyword evidence="9" id="KW-0460">Magnesium</keyword>
<name>A0A841JP72_9BACT</name>
<comment type="similarity">
    <text evidence="2">Belongs to the ribonuclease III family.</text>
</comment>
<dbReference type="PANTHER" id="PTHR11207">
    <property type="entry name" value="RIBONUCLEASE III"/>
    <property type="match status" value="1"/>
</dbReference>
<comment type="subunit">
    <text evidence="9">Homodimer.</text>
</comment>
<feature type="domain" description="DRBM" evidence="11">
    <location>
        <begin position="207"/>
        <end position="281"/>
    </location>
</feature>
<dbReference type="PROSITE" id="PS50137">
    <property type="entry name" value="DS_RBD"/>
    <property type="match status" value="1"/>
</dbReference>
<dbReference type="SUPFAM" id="SSF69065">
    <property type="entry name" value="RNase III domain-like"/>
    <property type="match status" value="1"/>
</dbReference>
<feature type="active site" evidence="9">
    <location>
        <position position="164"/>
    </location>
</feature>
<dbReference type="GO" id="GO:0046872">
    <property type="term" value="F:metal ion binding"/>
    <property type="evidence" value="ECO:0007669"/>
    <property type="project" value="UniProtKB-KW"/>
</dbReference>
<feature type="binding site" evidence="9">
    <location>
        <position position="164"/>
    </location>
    <ligand>
        <name>Mg(2+)</name>
        <dbReference type="ChEBI" id="CHEBI:18420"/>
    </ligand>
</feature>
<dbReference type="OrthoDB" id="9805026at2"/>
<evidence type="ECO:0000313" key="13">
    <source>
        <dbReference type="EMBL" id="MBB6142950.1"/>
    </source>
</evidence>
<evidence type="ECO:0000256" key="8">
    <source>
        <dbReference type="ARBA" id="ARBA00022884"/>
    </source>
</evidence>
<dbReference type="CDD" id="cd00593">
    <property type="entry name" value="RIBOc"/>
    <property type="match status" value="1"/>
</dbReference>
<comment type="subcellular location">
    <subcellularLocation>
        <location evidence="9">Cytoplasm</location>
    </subcellularLocation>
</comment>
<reference evidence="13 14" key="1">
    <citation type="submission" date="2020-08" db="EMBL/GenBank/DDBJ databases">
        <title>Genomic Encyclopedia of Type Strains, Phase IV (KMG-IV): sequencing the most valuable type-strain genomes for metagenomic binning, comparative biology and taxonomic classification.</title>
        <authorList>
            <person name="Goeker M."/>
        </authorList>
    </citation>
    <scope>NUCLEOTIDE SEQUENCE [LARGE SCALE GENOMIC DNA]</scope>
    <source>
        <strain evidence="13 14">DSM 103733</strain>
    </source>
</reference>
<sequence length="293" mass="32088">MQAQDSVAKVWTQKYGQGATAELKQANPREGEASGEDPGEIEALLEHRFRKPELLTQALTHRSLAYENKLKDPDAAASVPDSDNEQLEFLGDAVIGFLAADDLCRRYPDLDEGQLTRLRAELVSRKHLGAVAGRLSLGSYMLLGRGEERSGGRKKNALLANCMEAVVAALYLDAGIEHTRNFVVREVIEPSVEVLREQMLGGSSIGDHKSALQELLQAQKSGQPEYVVKAESGPDHRKRFLVEVFVAKSGTKSKALARGLGNTKKKAEQEAARRAIVRLKRHDPVESPTESPS</sequence>
<comment type="caution">
    <text evidence="13">The sequence shown here is derived from an EMBL/GenBank/DDBJ whole genome shotgun (WGS) entry which is preliminary data.</text>
</comment>
<dbReference type="PANTHER" id="PTHR11207:SF0">
    <property type="entry name" value="RIBONUCLEASE 3"/>
    <property type="match status" value="1"/>
</dbReference>
<feature type="domain" description="RNase III" evidence="12">
    <location>
        <begin position="38"/>
        <end position="175"/>
    </location>
</feature>
<evidence type="ECO:0000256" key="10">
    <source>
        <dbReference type="SAM" id="MobiDB-lite"/>
    </source>
</evidence>
<evidence type="ECO:0000256" key="2">
    <source>
        <dbReference type="ARBA" id="ARBA00010183"/>
    </source>
</evidence>